<keyword evidence="3" id="KW-1185">Reference proteome</keyword>
<feature type="domain" description="SnoaL-like" evidence="1">
    <location>
        <begin position="21"/>
        <end position="113"/>
    </location>
</feature>
<name>A0A4R3YLP0_9GAMM</name>
<proteinExistence type="predicted"/>
<dbReference type="OrthoDB" id="129343at2"/>
<evidence type="ECO:0000313" key="3">
    <source>
        <dbReference type="Proteomes" id="UP000295645"/>
    </source>
</evidence>
<dbReference type="Proteomes" id="UP000295645">
    <property type="component" value="Unassembled WGS sequence"/>
</dbReference>
<dbReference type="Pfam" id="PF12680">
    <property type="entry name" value="SnoaL_2"/>
    <property type="match status" value="1"/>
</dbReference>
<evidence type="ECO:0000313" key="2">
    <source>
        <dbReference type="EMBL" id="TCV92378.1"/>
    </source>
</evidence>
<dbReference type="EMBL" id="SMCS01000007">
    <property type="protein sequence ID" value="TCV92378.1"/>
    <property type="molecule type" value="Genomic_DNA"/>
</dbReference>
<dbReference type="InterPro" id="IPR032710">
    <property type="entry name" value="NTF2-like_dom_sf"/>
</dbReference>
<dbReference type="Gene3D" id="3.10.450.50">
    <property type="match status" value="1"/>
</dbReference>
<dbReference type="InterPro" id="IPR037401">
    <property type="entry name" value="SnoaL-like"/>
</dbReference>
<dbReference type="RefSeq" id="WP_132145914.1">
    <property type="nucleotide sequence ID" value="NZ_SMCS01000007.1"/>
</dbReference>
<protein>
    <submittedName>
        <fullName evidence="2">SnoaL-like protein</fullName>
    </submittedName>
</protein>
<gene>
    <name evidence="2" type="ORF">EC912_10785</name>
</gene>
<reference evidence="2 3" key="1">
    <citation type="submission" date="2019-03" db="EMBL/GenBank/DDBJ databases">
        <title>Above-ground endophytic microbial communities from plants in different locations in the United States.</title>
        <authorList>
            <person name="Frank C."/>
        </authorList>
    </citation>
    <scope>NUCLEOTIDE SEQUENCE [LARGE SCALE GENOMIC DNA]</scope>
    <source>
        <strain evidence="2 3">LP_13_YM</strain>
    </source>
</reference>
<evidence type="ECO:0000259" key="1">
    <source>
        <dbReference type="Pfam" id="PF12680"/>
    </source>
</evidence>
<comment type="caution">
    <text evidence="2">The sequence shown here is derived from an EMBL/GenBank/DDBJ whole genome shotgun (WGS) entry which is preliminary data.</text>
</comment>
<dbReference type="AlphaFoldDB" id="A0A4R3YLP0"/>
<accession>A0A4R3YLP0</accession>
<organism evidence="2 3">
    <name type="scientific">Luteibacter rhizovicinus</name>
    <dbReference type="NCBI Taxonomy" id="242606"/>
    <lineage>
        <taxon>Bacteria</taxon>
        <taxon>Pseudomonadati</taxon>
        <taxon>Pseudomonadota</taxon>
        <taxon>Gammaproteobacteria</taxon>
        <taxon>Lysobacterales</taxon>
        <taxon>Rhodanobacteraceae</taxon>
        <taxon>Luteibacter</taxon>
    </lineage>
</organism>
<dbReference type="SUPFAM" id="SSF54427">
    <property type="entry name" value="NTF2-like"/>
    <property type="match status" value="1"/>
</dbReference>
<sequence>MSTLHPNIVTLRAVYADLRCIGQYSDDQIVLHTADRGASGGPAEVTGKEAVRAKELDLIRLSGDTLVMDVQNIIANDYFGAVLGTLRTRRDDHAIGMPFCGLWRFRNGLIVEHWENAYEAAMLGRFLMGEEMETNDWVHTSRPASGATHE</sequence>